<dbReference type="AlphaFoldDB" id="A0AAV8XTA5"/>
<protein>
    <submittedName>
        <fullName evidence="1">Uncharacterized protein</fullName>
    </submittedName>
</protein>
<proteinExistence type="predicted"/>
<dbReference type="EMBL" id="JANEYF010002844">
    <property type="protein sequence ID" value="KAJ8941675.1"/>
    <property type="molecule type" value="Genomic_DNA"/>
</dbReference>
<sequence length="66" mass="7500">MMVDEMKNKSIAKMTTTSKTTGRAASVFEDLSNVEFETSEDVEVIDKFKNMNLKEELLRGIFAYGE</sequence>
<evidence type="ECO:0000313" key="1">
    <source>
        <dbReference type="EMBL" id="KAJ8941675.1"/>
    </source>
</evidence>
<evidence type="ECO:0000313" key="2">
    <source>
        <dbReference type="Proteomes" id="UP001162156"/>
    </source>
</evidence>
<dbReference type="Proteomes" id="UP001162156">
    <property type="component" value="Unassembled WGS sequence"/>
</dbReference>
<organism evidence="1 2">
    <name type="scientific">Rhamnusium bicolor</name>
    <dbReference type="NCBI Taxonomy" id="1586634"/>
    <lineage>
        <taxon>Eukaryota</taxon>
        <taxon>Metazoa</taxon>
        <taxon>Ecdysozoa</taxon>
        <taxon>Arthropoda</taxon>
        <taxon>Hexapoda</taxon>
        <taxon>Insecta</taxon>
        <taxon>Pterygota</taxon>
        <taxon>Neoptera</taxon>
        <taxon>Endopterygota</taxon>
        <taxon>Coleoptera</taxon>
        <taxon>Polyphaga</taxon>
        <taxon>Cucujiformia</taxon>
        <taxon>Chrysomeloidea</taxon>
        <taxon>Cerambycidae</taxon>
        <taxon>Lepturinae</taxon>
        <taxon>Rhagiini</taxon>
        <taxon>Rhamnusium</taxon>
    </lineage>
</organism>
<comment type="caution">
    <text evidence="1">The sequence shown here is derived from an EMBL/GenBank/DDBJ whole genome shotgun (WGS) entry which is preliminary data.</text>
</comment>
<keyword evidence="2" id="KW-1185">Reference proteome</keyword>
<accession>A0AAV8XTA5</accession>
<gene>
    <name evidence="1" type="ORF">NQ314_010320</name>
</gene>
<name>A0AAV8XTA5_9CUCU</name>
<reference evidence="1" key="1">
    <citation type="journal article" date="2023" name="Insect Mol. Biol.">
        <title>Genome sequencing provides insights into the evolution of gene families encoding plant cell wall-degrading enzymes in longhorned beetles.</title>
        <authorList>
            <person name="Shin N.R."/>
            <person name="Okamura Y."/>
            <person name="Kirsch R."/>
            <person name="Pauchet Y."/>
        </authorList>
    </citation>
    <scope>NUCLEOTIDE SEQUENCE</scope>
    <source>
        <strain evidence="1">RBIC_L_NR</strain>
    </source>
</reference>